<gene>
    <name evidence="1" type="ORF">M440DRAFT_1218727</name>
</gene>
<dbReference type="Proteomes" id="UP000240760">
    <property type="component" value="Unassembled WGS sequence"/>
</dbReference>
<organism evidence="1 2">
    <name type="scientific">Trichoderma longibrachiatum ATCC 18648</name>
    <dbReference type="NCBI Taxonomy" id="983965"/>
    <lineage>
        <taxon>Eukaryota</taxon>
        <taxon>Fungi</taxon>
        <taxon>Dikarya</taxon>
        <taxon>Ascomycota</taxon>
        <taxon>Pezizomycotina</taxon>
        <taxon>Sordariomycetes</taxon>
        <taxon>Hypocreomycetidae</taxon>
        <taxon>Hypocreales</taxon>
        <taxon>Hypocreaceae</taxon>
        <taxon>Trichoderma</taxon>
    </lineage>
</organism>
<name>A0A2T4C809_TRILO</name>
<accession>A0A2T4C809</accession>
<evidence type="ECO:0000313" key="1">
    <source>
        <dbReference type="EMBL" id="PTB77664.1"/>
    </source>
</evidence>
<dbReference type="EMBL" id="KZ679130">
    <property type="protein sequence ID" value="PTB77664.1"/>
    <property type="molecule type" value="Genomic_DNA"/>
</dbReference>
<protein>
    <submittedName>
        <fullName evidence="1">Uncharacterized protein</fullName>
    </submittedName>
</protein>
<proteinExistence type="predicted"/>
<sequence length="159" mass="17264">MLLSVPYRYYCLSAQSPGMSRLSLSGHHNGSDGNSSWCTELLHALRACPCSKREVGTGVRLGRLQLRTLCCYCRSLCNGLPCRSLLCIPPDGSTVTTGFASSTVCATSRQKIRTYRTRHGGPGPLLLQLPLESQGHLTFSSPAKLGIFVVQGCIFIEQE</sequence>
<evidence type="ECO:0000313" key="2">
    <source>
        <dbReference type="Proteomes" id="UP000240760"/>
    </source>
</evidence>
<reference evidence="1 2" key="1">
    <citation type="submission" date="2016-07" db="EMBL/GenBank/DDBJ databases">
        <title>Multiple horizontal gene transfer events from other fungi enriched the ability of initially mycotrophic Trichoderma (Ascomycota) to feed on dead plant biomass.</title>
        <authorList>
            <consortium name="DOE Joint Genome Institute"/>
            <person name="Aerts A."/>
            <person name="Atanasova L."/>
            <person name="Chenthamara K."/>
            <person name="Zhang J."/>
            <person name="Grujic M."/>
            <person name="Henrissat B."/>
            <person name="Kuo A."/>
            <person name="Salamov A."/>
            <person name="Lipzen A."/>
            <person name="Labutti K."/>
            <person name="Barry K."/>
            <person name="Miao Y."/>
            <person name="Rahimi M.J."/>
            <person name="Shen Q."/>
            <person name="Grigoriev I.V."/>
            <person name="Kubicek C.P."/>
            <person name="Druzhinina I.S."/>
        </authorList>
    </citation>
    <scope>NUCLEOTIDE SEQUENCE [LARGE SCALE GENOMIC DNA]</scope>
    <source>
        <strain evidence="1 2">ATCC 18648</strain>
    </source>
</reference>
<dbReference type="AlphaFoldDB" id="A0A2T4C809"/>
<keyword evidence="2" id="KW-1185">Reference proteome</keyword>